<evidence type="ECO:0000256" key="4">
    <source>
        <dbReference type="ARBA" id="ARBA00022729"/>
    </source>
</evidence>
<dbReference type="PANTHER" id="PTHR33938:SF13">
    <property type="entry name" value="CARBOXYLIC ESTER HYDROLASE"/>
    <property type="match status" value="1"/>
</dbReference>
<dbReference type="InterPro" id="IPR011118">
    <property type="entry name" value="Tannase/feruloyl_esterase"/>
</dbReference>
<dbReference type="GO" id="GO:0030600">
    <property type="term" value="F:feruloyl esterase activity"/>
    <property type="evidence" value="ECO:0007669"/>
    <property type="project" value="UniProtKB-ARBA"/>
</dbReference>
<evidence type="ECO:0000256" key="6">
    <source>
        <dbReference type="ARBA" id="ARBA00022837"/>
    </source>
</evidence>
<evidence type="ECO:0000256" key="5">
    <source>
        <dbReference type="ARBA" id="ARBA00022801"/>
    </source>
</evidence>
<evidence type="ECO:0000256" key="1">
    <source>
        <dbReference type="ARBA" id="ARBA00006249"/>
    </source>
</evidence>
<dbReference type="Pfam" id="PF07519">
    <property type="entry name" value="Tannase"/>
    <property type="match status" value="1"/>
</dbReference>
<dbReference type="EC" id="3.1.1.-" evidence="8"/>
<keyword evidence="4" id="KW-0732">Signal</keyword>
<gene>
    <name evidence="9" type="ORF">PSALAMII_LOCUS3008</name>
</gene>
<name>A0A9W4ITY8_9EURO</name>
<dbReference type="Proteomes" id="UP001152646">
    <property type="component" value="Unassembled WGS sequence"/>
</dbReference>
<evidence type="ECO:0000313" key="9">
    <source>
        <dbReference type="EMBL" id="CAG8344370.1"/>
    </source>
</evidence>
<keyword evidence="2" id="KW-0719">Serine esterase</keyword>
<dbReference type="GO" id="GO:0017000">
    <property type="term" value="P:antibiotic biosynthetic process"/>
    <property type="evidence" value="ECO:0007669"/>
    <property type="project" value="UniProtKB-ARBA"/>
</dbReference>
<dbReference type="SUPFAM" id="SSF53474">
    <property type="entry name" value="alpha/beta-Hydrolases"/>
    <property type="match status" value="1"/>
</dbReference>
<keyword evidence="7" id="KW-1015">Disulfide bond</keyword>
<evidence type="ECO:0000256" key="8">
    <source>
        <dbReference type="RuleBase" id="RU361238"/>
    </source>
</evidence>
<sequence length="525" mass="56868">MMLGAQNLTCSTASITSPVVFGAEILSLTASWVQNYTMSVPATFNYNHGDETLQNVDFCNITVQYTHPGHDDLITVETWLPQKWNSRLQATGGGGWSAGRFVLSEFFMSGAIAEGYAATTTDAGLGSAMSPESWALKSPGNVNLYDVQNLGYVSLSDQSIIGKSLVKSFYGRDPKYSYWSGCSQGGRQGLMLAQRYPNAYDGIAASAPALAWTQLASSVYYPLLIEGWSNSTTPLACELDFITAEAINKCDPEDGVVDGVISDPANCHFNASSVVNKTFFCDSTKKNMSLTKSAALVANAAWSGPRGPDGEFLWFGYNRGADLSSFGAVPGTNTTGQDVWFRLFVAKDKKYDVQKASHEEYARLFRHAVQEYAGMMNADNPHLTEFKNAGGKLISYHGMADESIPTKSSENYYRRVSQAVPDIQNFYRYFEAPGLGHCSGGIGGQPLTTFDALRSWVEDGIVPETLPVSFNGTNGVEQDRILCPYPAKAVYQGGNVADAASFHCSTNATMNIASRKNVSQRPSSV</sequence>
<dbReference type="GO" id="GO:0072330">
    <property type="term" value="P:monocarboxylic acid biosynthetic process"/>
    <property type="evidence" value="ECO:0007669"/>
    <property type="project" value="UniProtKB-ARBA"/>
</dbReference>
<dbReference type="GO" id="GO:0046872">
    <property type="term" value="F:metal ion binding"/>
    <property type="evidence" value="ECO:0007669"/>
    <property type="project" value="UniProtKB-KW"/>
</dbReference>
<dbReference type="OrthoDB" id="3039123at2759"/>
<evidence type="ECO:0000256" key="3">
    <source>
        <dbReference type="ARBA" id="ARBA00022723"/>
    </source>
</evidence>
<reference evidence="9" key="1">
    <citation type="submission" date="2021-07" db="EMBL/GenBank/DDBJ databases">
        <authorList>
            <person name="Branca A.L. A."/>
        </authorList>
    </citation>
    <scope>NUCLEOTIDE SEQUENCE</scope>
</reference>
<dbReference type="PANTHER" id="PTHR33938">
    <property type="entry name" value="FERULOYL ESTERASE B-RELATED"/>
    <property type="match status" value="1"/>
</dbReference>
<accession>A0A9W4ITY8</accession>
<dbReference type="Gene3D" id="3.40.50.1820">
    <property type="entry name" value="alpha/beta hydrolase"/>
    <property type="match status" value="1"/>
</dbReference>
<dbReference type="InterPro" id="IPR029058">
    <property type="entry name" value="AB_hydrolase_fold"/>
</dbReference>
<evidence type="ECO:0000256" key="7">
    <source>
        <dbReference type="ARBA" id="ARBA00023157"/>
    </source>
</evidence>
<dbReference type="EMBL" id="CAJVPA010000111">
    <property type="protein sequence ID" value="CAG8344370.1"/>
    <property type="molecule type" value="Genomic_DNA"/>
</dbReference>
<proteinExistence type="inferred from homology"/>
<keyword evidence="6" id="KW-0106">Calcium</keyword>
<evidence type="ECO:0000256" key="2">
    <source>
        <dbReference type="ARBA" id="ARBA00022487"/>
    </source>
</evidence>
<protein>
    <recommendedName>
        <fullName evidence="8">Carboxylic ester hydrolase</fullName>
        <ecNumber evidence="8">3.1.1.-</ecNumber>
    </recommendedName>
</protein>
<keyword evidence="5 8" id="KW-0378">Hydrolase</keyword>
<evidence type="ECO:0000313" key="10">
    <source>
        <dbReference type="Proteomes" id="UP001152646"/>
    </source>
</evidence>
<keyword evidence="3" id="KW-0479">Metal-binding</keyword>
<dbReference type="AlphaFoldDB" id="A0A9W4ITY8"/>
<comment type="caution">
    <text evidence="9">The sequence shown here is derived from an EMBL/GenBank/DDBJ whole genome shotgun (WGS) entry which is preliminary data.</text>
</comment>
<organism evidence="9 10">
    <name type="scientific">Penicillium salamii</name>
    <dbReference type="NCBI Taxonomy" id="1612424"/>
    <lineage>
        <taxon>Eukaryota</taxon>
        <taxon>Fungi</taxon>
        <taxon>Dikarya</taxon>
        <taxon>Ascomycota</taxon>
        <taxon>Pezizomycotina</taxon>
        <taxon>Eurotiomycetes</taxon>
        <taxon>Eurotiomycetidae</taxon>
        <taxon>Eurotiales</taxon>
        <taxon>Aspergillaceae</taxon>
        <taxon>Penicillium</taxon>
    </lineage>
</organism>
<comment type="similarity">
    <text evidence="1 8">Belongs to the tannase family.</text>
</comment>